<dbReference type="Pfam" id="PF01850">
    <property type="entry name" value="PIN"/>
    <property type="match status" value="1"/>
</dbReference>
<feature type="domain" description="PIN" evidence="7">
    <location>
        <begin position="5"/>
        <end position="121"/>
    </location>
</feature>
<evidence type="ECO:0000259" key="7">
    <source>
        <dbReference type="Pfam" id="PF01850"/>
    </source>
</evidence>
<keyword evidence="5 6" id="KW-0460">Magnesium</keyword>
<dbReference type="RefSeq" id="WP_264602008.1">
    <property type="nucleotide sequence ID" value="NZ_JAOQNS010000007.1"/>
</dbReference>
<feature type="binding site" evidence="6">
    <location>
        <position position="7"/>
    </location>
    <ligand>
        <name>Mg(2+)</name>
        <dbReference type="ChEBI" id="CHEBI:18420"/>
    </ligand>
</feature>
<evidence type="ECO:0000256" key="1">
    <source>
        <dbReference type="ARBA" id="ARBA00022649"/>
    </source>
</evidence>
<name>A0ABT3HDC1_9HYPH</name>
<accession>A0ABT3HDC1</accession>
<keyword evidence="1 6" id="KW-1277">Toxin-antitoxin system</keyword>
<feature type="binding site" evidence="6">
    <location>
        <position position="99"/>
    </location>
    <ligand>
        <name>Mg(2+)</name>
        <dbReference type="ChEBI" id="CHEBI:18420"/>
    </ligand>
</feature>
<dbReference type="Proteomes" id="UP001209755">
    <property type="component" value="Unassembled WGS sequence"/>
</dbReference>
<keyword evidence="4 6" id="KW-0378">Hydrolase</keyword>
<dbReference type="InterPro" id="IPR022907">
    <property type="entry name" value="VapC_family"/>
</dbReference>
<dbReference type="CDD" id="cd09873">
    <property type="entry name" value="PIN_Pae0151-like"/>
    <property type="match status" value="1"/>
</dbReference>
<dbReference type="SUPFAM" id="SSF88723">
    <property type="entry name" value="PIN domain-like"/>
    <property type="match status" value="1"/>
</dbReference>
<protein>
    <recommendedName>
        <fullName evidence="6">Ribonuclease VapC</fullName>
        <shortName evidence="6">RNase VapC</shortName>
        <ecNumber evidence="6">3.1.-.-</ecNumber>
    </recommendedName>
    <alternativeName>
        <fullName evidence="6">Toxin VapC</fullName>
    </alternativeName>
</protein>
<dbReference type="PANTHER" id="PTHR35901">
    <property type="entry name" value="RIBONUCLEASE VAPC3"/>
    <property type="match status" value="1"/>
</dbReference>
<dbReference type="InterPro" id="IPR029060">
    <property type="entry name" value="PIN-like_dom_sf"/>
</dbReference>
<gene>
    <name evidence="6" type="primary">vapC</name>
    <name evidence="8" type="ORF">M2319_002733</name>
</gene>
<evidence type="ECO:0000256" key="6">
    <source>
        <dbReference type="HAMAP-Rule" id="MF_00265"/>
    </source>
</evidence>
<keyword evidence="9" id="KW-1185">Reference proteome</keyword>
<dbReference type="InterPro" id="IPR044153">
    <property type="entry name" value="PIN_Pae0151-like"/>
</dbReference>
<dbReference type="PANTHER" id="PTHR35901:SF1">
    <property type="entry name" value="EXONUCLEASE VAPC9"/>
    <property type="match status" value="1"/>
</dbReference>
<reference evidence="9" key="1">
    <citation type="submission" date="2023-07" db="EMBL/GenBank/DDBJ databases">
        <title>Genome sequencing of Purple Non-Sulfur Bacteria from various extreme environments.</title>
        <authorList>
            <person name="Mayer M."/>
        </authorList>
    </citation>
    <scope>NUCLEOTIDE SEQUENCE [LARGE SCALE GENOMIC DNA]</scope>
    <source>
        <strain evidence="9">DSM 17935</strain>
    </source>
</reference>
<proteinExistence type="inferred from homology"/>
<comment type="caution">
    <text evidence="8">The sequence shown here is derived from an EMBL/GenBank/DDBJ whole genome shotgun (WGS) entry which is preliminary data.</text>
</comment>
<sequence>MSVCVVDANVALKWFVPQPDSDRALASLQRFTFLAPDLILAEVANGLWKYVRAGVLTGTLARDILGALKDGYFLAEPVDDALAADALALAVEAGHPVYDCLYVALARRRDIPFLTADRRLAARIAPLGLVEAIDLHAIEPEGT</sequence>
<dbReference type="InterPro" id="IPR051619">
    <property type="entry name" value="TypeII_TA_RNase_PINc/VapC"/>
</dbReference>
<keyword evidence="3 6" id="KW-0479">Metal-binding</keyword>
<dbReference type="HAMAP" id="MF_00265">
    <property type="entry name" value="VapC_Nob1"/>
    <property type="match status" value="1"/>
</dbReference>
<keyword evidence="6" id="KW-0800">Toxin</keyword>
<dbReference type="InterPro" id="IPR002716">
    <property type="entry name" value="PIN_dom"/>
</dbReference>
<dbReference type="EC" id="3.1.-.-" evidence="6"/>
<dbReference type="EMBL" id="JAOQNS010000007">
    <property type="protein sequence ID" value="MCW2308391.1"/>
    <property type="molecule type" value="Genomic_DNA"/>
</dbReference>
<evidence type="ECO:0000313" key="9">
    <source>
        <dbReference type="Proteomes" id="UP001209755"/>
    </source>
</evidence>
<evidence type="ECO:0000256" key="2">
    <source>
        <dbReference type="ARBA" id="ARBA00022722"/>
    </source>
</evidence>
<keyword evidence="2 6" id="KW-0540">Nuclease</keyword>
<comment type="similarity">
    <text evidence="6">Belongs to the PINc/VapC protein family.</text>
</comment>
<comment type="cofactor">
    <cofactor evidence="6">
        <name>Mg(2+)</name>
        <dbReference type="ChEBI" id="CHEBI:18420"/>
    </cofactor>
</comment>
<evidence type="ECO:0000256" key="5">
    <source>
        <dbReference type="ARBA" id="ARBA00022842"/>
    </source>
</evidence>
<evidence type="ECO:0000313" key="8">
    <source>
        <dbReference type="EMBL" id="MCW2308391.1"/>
    </source>
</evidence>
<dbReference type="Gene3D" id="3.40.50.1010">
    <property type="entry name" value="5'-nuclease"/>
    <property type="match status" value="1"/>
</dbReference>
<evidence type="ECO:0000256" key="3">
    <source>
        <dbReference type="ARBA" id="ARBA00022723"/>
    </source>
</evidence>
<organism evidence="8 9">
    <name type="scientific">Rhodobium gokarnense</name>
    <dbReference type="NCBI Taxonomy" id="364296"/>
    <lineage>
        <taxon>Bacteria</taxon>
        <taxon>Pseudomonadati</taxon>
        <taxon>Pseudomonadota</taxon>
        <taxon>Alphaproteobacteria</taxon>
        <taxon>Hyphomicrobiales</taxon>
        <taxon>Rhodobiaceae</taxon>
        <taxon>Rhodobium</taxon>
    </lineage>
</organism>
<evidence type="ECO:0000256" key="4">
    <source>
        <dbReference type="ARBA" id="ARBA00022801"/>
    </source>
</evidence>
<comment type="function">
    <text evidence="6">Toxic component of a toxin-antitoxin (TA) system. An RNase.</text>
</comment>